<dbReference type="EMBL" id="AWEY01000039">
    <property type="protein sequence ID" value="ERK38405.1"/>
    <property type="molecule type" value="Genomic_DNA"/>
</dbReference>
<accession>U2NJX8</accession>
<name>U2NJX8_9BACT</name>
<evidence type="ECO:0000313" key="2">
    <source>
        <dbReference type="EMBL" id="ERK38405.1"/>
    </source>
</evidence>
<sequence length="80" mass="9021">MIGFSWLMLLWATPALTAPTQQEVALAAFRQALQQKETTFVLPLGQELSLPLRWSESVNSFSSQGIRTYVESGREIPWPI</sequence>
<keyword evidence="3" id="KW-1185">Reference proteome</keyword>
<proteinExistence type="predicted"/>
<comment type="caution">
    <text evidence="2">The sequence shown here is derived from an EMBL/GenBank/DDBJ whole genome shotgun (WGS) entry which is preliminary data.</text>
</comment>
<dbReference type="Proteomes" id="UP000016648">
    <property type="component" value="Unassembled WGS sequence"/>
</dbReference>
<evidence type="ECO:0000313" key="3">
    <source>
        <dbReference type="Proteomes" id="UP000016648"/>
    </source>
</evidence>
<gene>
    <name evidence="2" type="ORF">HMPREF9135_0991</name>
</gene>
<protein>
    <submittedName>
        <fullName evidence="2">Uncharacterized protein</fullName>
    </submittedName>
</protein>
<dbReference type="AlphaFoldDB" id="U2NJX8"/>
<dbReference type="PATRIC" id="fig|1115809.3.peg.2426"/>
<feature type="signal peptide" evidence="1">
    <location>
        <begin position="1"/>
        <end position="17"/>
    </location>
</feature>
<reference evidence="2 3" key="1">
    <citation type="submission" date="2013-08" db="EMBL/GenBank/DDBJ databases">
        <authorList>
            <person name="Durkin A.S."/>
            <person name="Haft D.R."/>
            <person name="McCorrison J."/>
            <person name="Torralba M."/>
            <person name="Gillis M."/>
            <person name="Haft D.H."/>
            <person name="Methe B."/>
            <person name="Sutton G."/>
            <person name="Nelson K.E."/>
        </authorList>
    </citation>
    <scope>NUCLEOTIDE SEQUENCE [LARGE SCALE GENOMIC DNA]</scope>
    <source>
        <strain evidence="2 3">F0067</strain>
    </source>
</reference>
<evidence type="ECO:0000256" key="1">
    <source>
        <dbReference type="SAM" id="SignalP"/>
    </source>
</evidence>
<keyword evidence="1" id="KW-0732">Signal</keyword>
<organism evidence="2 3">
    <name type="scientific">Segatella baroniae F0067</name>
    <dbReference type="NCBI Taxonomy" id="1115809"/>
    <lineage>
        <taxon>Bacteria</taxon>
        <taxon>Pseudomonadati</taxon>
        <taxon>Bacteroidota</taxon>
        <taxon>Bacteroidia</taxon>
        <taxon>Bacteroidales</taxon>
        <taxon>Prevotellaceae</taxon>
        <taxon>Segatella</taxon>
    </lineage>
</organism>
<feature type="chain" id="PRO_5004631841" evidence="1">
    <location>
        <begin position="18"/>
        <end position="80"/>
    </location>
</feature>